<dbReference type="WBParaSite" id="nRc.2.0.1.t15970-RA">
    <property type="protein sequence ID" value="nRc.2.0.1.t15970-RA"/>
    <property type="gene ID" value="nRc.2.0.1.g15970"/>
</dbReference>
<sequence length="70" mass="8059">MWLSLCKAQIFVFNASCKLYNFAQKRNVFTADDKNAARYVAVLPADVYTFDGFVICEIYQRVISLTPKNK</sequence>
<dbReference type="Proteomes" id="UP000887565">
    <property type="component" value="Unplaced"/>
</dbReference>
<protein>
    <submittedName>
        <fullName evidence="2">Uncharacterized protein</fullName>
    </submittedName>
</protein>
<evidence type="ECO:0000313" key="2">
    <source>
        <dbReference type="WBParaSite" id="nRc.2.0.1.t15970-RA"/>
    </source>
</evidence>
<keyword evidence="1" id="KW-1185">Reference proteome</keyword>
<organism evidence="1 2">
    <name type="scientific">Romanomermis culicivorax</name>
    <name type="common">Nematode worm</name>
    <dbReference type="NCBI Taxonomy" id="13658"/>
    <lineage>
        <taxon>Eukaryota</taxon>
        <taxon>Metazoa</taxon>
        <taxon>Ecdysozoa</taxon>
        <taxon>Nematoda</taxon>
        <taxon>Enoplea</taxon>
        <taxon>Dorylaimia</taxon>
        <taxon>Mermithida</taxon>
        <taxon>Mermithoidea</taxon>
        <taxon>Mermithidae</taxon>
        <taxon>Romanomermis</taxon>
    </lineage>
</organism>
<proteinExistence type="predicted"/>
<reference evidence="2" key="1">
    <citation type="submission" date="2022-11" db="UniProtKB">
        <authorList>
            <consortium name="WormBaseParasite"/>
        </authorList>
    </citation>
    <scope>IDENTIFICATION</scope>
</reference>
<accession>A0A915IQ23</accession>
<dbReference type="AlphaFoldDB" id="A0A915IQ23"/>
<name>A0A915IQ23_ROMCU</name>
<evidence type="ECO:0000313" key="1">
    <source>
        <dbReference type="Proteomes" id="UP000887565"/>
    </source>
</evidence>